<feature type="region of interest" description="Disordered" evidence="1">
    <location>
        <begin position="1"/>
        <end position="22"/>
    </location>
</feature>
<protein>
    <recommendedName>
        <fullName evidence="4">Transcriptional regulator with AbiEi antitoxin domain of type IV toxin-antitoxin system</fullName>
    </recommendedName>
</protein>
<reference evidence="2 3" key="1">
    <citation type="submission" date="2024-09" db="EMBL/GenBank/DDBJ databases">
        <authorList>
            <person name="Sun Q."/>
            <person name="Mori K."/>
        </authorList>
    </citation>
    <scope>NUCLEOTIDE SEQUENCE [LARGE SCALE GENOMIC DNA]</scope>
    <source>
        <strain evidence="2 3">JCM 12763</strain>
    </source>
</reference>
<name>A0ABV5UYH0_9MICO</name>
<dbReference type="RefSeq" id="WP_141337402.1">
    <property type="nucleotide sequence ID" value="NZ_JBHMAX010000002.1"/>
</dbReference>
<evidence type="ECO:0000256" key="1">
    <source>
        <dbReference type="SAM" id="MobiDB-lite"/>
    </source>
</evidence>
<dbReference type="EMBL" id="JBHMAX010000002">
    <property type="protein sequence ID" value="MFB9730598.1"/>
    <property type="molecule type" value="Genomic_DNA"/>
</dbReference>
<evidence type="ECO:0000313" key="2">
    <source>
        <dbReference type="EMBL" id="MFB9730598.1"/>
    </source>
</evidence>
<evidence type="ECO:0000313" key="3">
    <source>
        <dbReference type="Proteomes" id="UP001589613"/>
    </source>
</evidence>
<gene>
    <name evidence="2" type="ORF">ACFFN0_00890</name>
</gene>
<dbReference type="Proteomes" id="UP001589613">
    <property type="component" value="Unassembled WGS sequence"/>
</dbReference>
<evidence type="ECO:0008006" key="4">
    <source>
        <dbReference type="Google" id="ProtNLM"/>
    </source>
</evidence>
<proteinExistence type="predicted"/>
<sequence length="223" mass="23325">MTTPSTRPTDDRAAGPASVPPPTALLLLRGPRERVAGWVSRSVVPLVVAPVGRWTVAVAAAGPPTGPPYDDGALLLVGRPVPARTGPALGFSETGGRAVITVHAAGRRRGPGWVVWEPGVGLVRPPGLDLAGPGEIVRLAGCPARTREELVDLLHETGPRPVTMLQAVMATLGLPGPRLLQDPVRAADLPGATRHDPSARQVSWFEDAVADSVRLRRELGVLE</sequence>
<organism evidence="2 3">
    <name type="scientific">Ornithinimicrobium kibberense</name>
    <dbReference type="NCBI Taxonomy" id="282060"/>
    <lineage>
        <taxon>Bacteria</taxon>
        <taxon>Bacillati</taxon>
        <taxon>Actinomycetota</taxon>
        <taxon>Actinomycetes</taxon>
        <taxon>Micrococcales</taxon>
        <taxon>Ornithinimicrobiaceae</taxon>
        <taxon>Ornithinimicrobium</taxon>
    </lineage>
</organism>
<comment type="caution">
    <text evidence="2">The sequence shown here is derived from an EMBL/GenBank/DDBJ whole genome shotgun (WGS) entry which is preliminary data.</text>
</comment>
<accession>A0ABV5UYH0</accession>
<keyword evidence="3" id="KW-1185">Reference proteome</keyword>